<dbReference type="InterPro" id="IPR029062">
    <property type="entry name" value="Class_I_gatase-like"/>
</dbReference>
<dbReference type="Gene3D" id="3.40.50.880">
    <property type="match status" value="1"/>
</dbReference>
<name>A0A3N4R038_9ACTN</name>
<accession>A0A3N4R038</accession>
<sequence>MTRPVVAITADTALLTYTIWKDVPIAALPLAYIEKVVAAGGVPLLTLPEPGAVAEVVERADALLLTGGQDIEPVRYGAEPHPRTLPPFPARDEAELAALAVAERRGIPVLGICRGLQLISTVRGGTLHQHLPEHSPAVPGQYDARRIRIAPDSRLGAAVGTSATVHCHHHQGIDRLGAGLIATAWSADGVVEAAEDPTARFVVGVQAHAEMGEDTDPLFAAFVEAARAGARERAGV</sequence>
<keyword evidence="2" id="KW-1185">Reference proteome</keyword>
<dbReference type="InterPro" id="IPR044668">
    <property type="entry name" value="PuuD-like"/>
</dbReference>
<dbReference type="SUPFAM" id="SSF52317">
    <property type="entry name" value="Class I glutamine amidotransferase-like"/>
    <property type="match status" value="1"/>
</dbReference>
<dbReference type="PANTHER" id="PTHR43235">
    <property type="entry name" value="GLUTAMINE AMIDOTRANSFERASE PB2B2.05-RELATED"/>
    <property type="match status" value="1"/>
</dbReference>
<dbReference type="Proteomes" id="UP000266906">
    <property type="component" value="Unassembled WGS sequence"/>
</dbReference>
<evidence type="ECO:0000313" key="1">
    <source>
        <dbReference type="EMBL" id="RPE26933.1"/>
    </source>
</evidence>
<dbReference type="GO" id="GO:0006598">
    <property type="term" value="P:polyamine catabolic process"/>
    <property type="evidence" value="ECO:0007669"/>
    <property type="project" value="TreeGrafter"/>
</dbReference>
<dbReference type="EMBL" id="RKQG01000005">
    <property type="protein sequence ID" value="RPE26933.1"/>
    <property type="molecule type" value="Genomic_DNA"/>
</dbReference>
<comment type="caution">
    <text evidence="1">The sequence shown here is derived from an EMBL/GenBank/DDBJ whole genome shotgun (WGS) entry which is preliminary data.</text>
</comment>
<dbReference type="GO" id="GO:0005829">
    <property type="term" value="C:cytosol"/>
    <property type="evidence" value="ECO:0007669"/>
    <property type="project" value="TreeGrafter"/>
</dbReference>
<dbReference type="InterPro" id="IPR011697">
    <property type="entry name" value="Peptidase_C26"/>
</dbReference>
<dbReference type="GO" id="GO:0033969">
    <property type="term" value="F:gamma-glutamyl-gamma-aminobutyrate hydrolase activity"/>
    <property type="evidence" value="ECO:0007669"/>
    <property type="project" value="TreeGrafter"/>
</dbReference>
<dbReference type="PANTHER" id="PTHR43235:SF1">
    <property type="entry name" value="GLUTAMINE AMIDOTRANSFERASE PB2B2.05-RELATED"/>
    <property type="match status" value="1"/>
</dbReference>
<dbReference type="RefSeq" id="WP_162871820.1">
    <property type="nucleotide sequence ID" value="NZ_JBEYIY010000023.1"/>
</dbReference>
<organism evidence="1 2">
    <name type="scientific">Kitasatospora cineracea</name>
    <dbReference type="NCBI Taxonomy" id="88074"/>
    <lineage>
        <taxon>Bacteria</taxon>
        <taxon>Bacillati</taxon>
        <taxon>Actinomycetota</taxon>
        <taxon>Actinomycetes</taxon>
        <taxon>Kitasatosporales</taxon>
        <taxon>Streptomycetaceae</taxon>
        <taxon>Kitasatospora</taxon>
    </lineage>
</organism>
<gene>
    <name evidence="1" type="ORF">EDD38_7570</name>
</gene>
<evidence type="ECO:0000313" key="2">
    <source>
        <dbReference type="Proteomes" id="UP000266906"/>
    </source>
</evidence>
<reference evidence="1 2" key="1">
    <citation type="submission" date="2018-11" db="EMBL/GenBank/DDBJ databases">
        <title>Sequencing the genomes of 1000 actinobacteria strains.</title>
        <authorList>
            <person name="Klenk H.-P."/>
        </authorList>
    </citation>
    <scope>NUCLEOTIDE SEQUENCE [LARGE SCALE GENOMIC DNA]</scope>
    <source>
        <strain evidence="1 2">DSM 44781</strain>
    </source>
</reference>
<dbReference type="Pfam" id="PF07722">
    <property type="entry name" value="Peptidase_C26"/>
    <property type="match status" value="1"/>
</dbReference>
<keyword evidence="1" id="KW-0315">Glutamine amidotransferase</keyword>
<protein>
    <submittedName>
        <fullName evidence="1">Glutamine amidotransferase</fullName>
    </submittedName>
</protein>
<dbReference type="PROSITE" id="PS51273">
    <property type="entry name" value="GATASE_TYPE_1"/>
    <property type="match status" value="1"/>
</dbReference>
<dbReference type="AlphaFoldDB" id="A0A3N4R038"/>
<proteinExistence type="predicted"/>
<dbReference type="CDD" id="cd01745">
    <property type="entry name" value="GATase1_2"/>
    <property type="match status" value="1"/>
</dbReference>